<reference evidence="2" key="1">
    <citation type="journal article" date="2020" name="mSystems">
        <title>Genome- and Community-Level Interaction Insights into Carbon Utilization and Element Cycling Functions of Hydrothermarchaeota in Hydrothermal Sediment.</title>
        <authorList>
            <person name="Zhou Z."/>
            <person name="Liu Y."/>
            <person name="Xu W."/>
            <person name="Pan J."/>
            <person name="Luo Z.H."/>
            <person name="Li M."/>
        </authorList>
    </citation>
    <scope>NUCLEOTIDE SEQUENCE [LARGE SCALE GENOMIC DNA]</scope>
    <source>
        <strain evidence="2">SpSt-1259</strain>
    </source>
</reference>
<dbReference type="InterPro" id="IPR029063">
    <property type="entry name" value="SAM-dependent_MTases_sf"/>
</dbReference>
<dbReference type="Gene3D" id="3.40.50.150">
    <property type="entry name" value="Vaccinia Virus protein VP39"/>
    <property type="match status" value="1"/>
</dbReference>
<dbReference type="Proteomes" id="UP000885664">
    <property type="component" value="Unassembled WGS sequence"/>
</dbReference>
<evidence type="ECO:0000259" key="1">
    <source>
        <dbReference type="Pfam" id="PF01170"/>
    </source>
</evidence>
<dbReference type="InterPro" id="IPR000241">
    <property type="entry name" value="RlmKL-like_Mtase"/>
</dbReference>
<gene>
    <name evidence="2" type="ORF">ENO36_03120</name>
</gene>
<name>A0A7C2UL86_9CREN</name>
<dbReference type="CDD" id="cd02440">
    <property type="entry name" value="AdoMet_MTases"/>
    <property type="match status" value="1"/>
</dbReference>
<proteinExistence type="predicted"/>
<accession>A0A7C2UL86</accession>
<evidence type="ECO:0000313" key="2">
    <source>
        <dbReference type="EMBL" id="HEU97830.1"/>
    </source>
</evidence>
<organism evidence="2">
    <name type="scientific">Fervidicoccus fontis</name>
    <dbReference type="NCBI Taxonomy" id="683846"/>
    <lineage>
        <taxon>Archaea</taxon>
        <taxon>Thermoproteota</taxon>
        <taxon>Thermoprotei</taxon>
        <taxon>Fervidicoccales</taxon>
        <taxon>Fervidicoccaceae</taxon>
        <taxon>Fervidicoccus</taxon>
    </lineage>
</organism>
<feature type="domain" description="Ribosomal RNA large subunit methyltransferase K/L-like methyltransferase" evidence="1">
    <location>
        <begin position="161"/>
        <end position="301"/>
    </location>
</feature>
<sequence>MVVMMYANISEEFPCLSRAEFLSLMERKEGFRELLPLTGIELFELKDAKDAVEMQMKSSTVKSVGVLHMLIDAEGHVEIFTCPESFGSIEVRRIQGMGRKMRREEAKARVERELRDRCGAVRAKAAPEMELYISEGLLIAGSPLSREGKGEIMGRNPHSLPFYKPGALNPWYARLLVNLSSPERGGMIYDPFCGTGTIPIAASELWKEMEMICSDIRRDMCAGAKKNLEVLSKLPFEVVRSDASQMPFREKLFQSVVSDPPYDRSVRSLYSGARDLLNRTIEQLSRLMKSGGRLVISVDEEIARGIPIPGDFEQKFKCLMYVHNRLTRAILVMERK</sequence>
<keyword evidence="2" id="KW-0489">Methyltransferase</keyword>
<comment type="caution">
    <text evidence="2">The sequence shown here is derived from an EMBL/GenBank/DDBJ whole genome shotgun (WGS) entry which is preliminary data.</text>
</comment>
<dbReference type="AlphaFoldDB" id="A0A7C2UL86"/>
<dbReference type="PANTHER" id="PTHR14911">
    <property type="entry name" value="THUMP DOMAIN-CONTAINING"/>
    <property type="match status" value="1"/>
</dbReference>
<dbReference type="GO" id="GO:0030488">
    <property type="term" value="P:tRNA methylation"/>
    <property type="evidence" value="ECO:0007669"/>
    <property type="project" value="TreeGrafter"/>
</dbReference>
<dbReference type="GO" id="GO:0016423">
    <property type="term" value="F:tRNA (guanine) methyltransferase activity"/>
    <property type="evidence" value="ECO:0007669"/>
    <property type="project" value="TreeGrafter"/>
</dbReference>
<keyword evidence="2" id="KW-0808">Transferase</keyword>
<dbReference type="SUPFAM" id="SSF53335">
    <property type="entry name" value="S-adenosyl-L-methionine-dependent methyltransferases"/>
    <property type="match status" value="1"/>
</dbReference>
<dbReference type="Pfam" id="PF01170">
    <property type="entry name" value="UPF0020"/>
    <property type="match status" value="1"/>
</dbReference>
<protein>
    <submittedName>
        <fullName evidence="2">Methyltransferase domain-containing protein</fullName>
    </submittedName>
</protein>
<dbReference type="PANTHER" id="PTHR14911:SF21">
    <property type="entry name" value="N2-METHYLGUANOSINE TRNA METHYLTRANSFERASE"/>
    <property type="match status" value="1"/>
</dbReference>
<dbReference type="EMBL" id="DSFE01000069">
    <property type="protein sequence ID" value="HEU97830.1"/>
    <property type="molecule type" value="Genomic_DNA"/>
</dbReference>